<dbReference type="GO" id="GO:0002161">
    <property type="term" value="F:aminoacyl-tRNA deacylase activity"/>
    <property type="evidence" value="ECO:0007669"/>
    <property type="project" value="InterPro"/>
</dbReference>
<dbReference type="InterPro" id="IPR004365">
    <property type="entry name" value="NA-bd_OB_tRNA"/>
</dbReference>
<dbReference type="NCBIfam" id="NF003483">
    <property type="entry name" value="PRK05159.1"/>
    <property type="match status" value="1"/>
</dbReference>
<evidence type="ECO:0000313" key="11">
    <source>
        <dbReference type="EMBL" id="PIY69549.1"/>
    </source>
</evidence>
<dbReference type="EMBL" id="PFLF01000003">
    <property type="protein sequence ID" value="PIY69549.1"/>
    <property type="molecule type" value="Genomic_DNA"/>
</dbReference>
<dbReference type="EC" id="6.1.1.12" evidence="9"/>
<dbReference type="CDD" id="cd04317">
    <property type="entry name" value="EcAspRS_like_N"/>
    <property type="match status" value="1"/>
</dbReference>
<comment type="similarity">
    <text evidence="2 9">Belongs to the class-II aminoacyl-tRNA synthetase family. Type 2 subfamily.</text>
</comment>
<dbReference type="InterPro" id="IPR012340">
    <property type="entry name" value="NA-bd_OB-fold"/>
</dbReference>
<keyword evidence="6 9" id="KW-0067">ATP-binding</keyword>
<dbReference type="GO" id="GO:0006422">
    <property type="term" value="P:aspartyl-tRNA aminoacylation"/>
    <property type="evidence" value="ECO:0007669"/>
    <property type="project" value="UniProtKB-UniRule"/>
</dbReference>
<dbReference type="GO" id="GO:0004815">
    <property type="term" value="F:aspartate-tRNA ligase activity"/>
    <property type="evidence" value="ECO:0007669"/>
    <property type="project" value="UniProtKB-UniRule"/>
</dbReference>
<feature type="binding site" evidence="9">
    <location>
        <position position="357"/>
    </location>
    <ligand>
        <name>ATP</name>
        <dbReference type="ChEBI" id="CHEBI:30616"/>
    </ligand>
</feature>
<evidence type="ECO:0000256" key="5">
    <source>
        <dbReference type="ARBA" id="ARBA00022741"/>
    </source>
</evidence>
<evidence type="ECO:0000256" key="3">
    <source>
        <dbReference type="ARBA" id="ARBA00022490"/>
    </source>
</evidence>
<dbReference type="PRINTS" id="PR01042">
    <property type="entry name" value="TRNASYNTHASP"/>
</dbReference>
<dbReference type="SUPFAM" id="SSF55681">
    <property type="entry name" value="Class II aaRS and biotin synthetases"/>
    <property type="match status" value="1"/>
</dbReference>
<evidence type="ECO:0000256" key="6">
    <source>
        <dbReference type="ARBA" id="ARBA00022840"/>
    </source>
</evidence>
<dbReference type="InterPro" id="IPR004364">
    <property type="entry name" value="Aa-tRNA-synt_II"/>
</dbReference>
<evidence type="ECO:0000256" key="2">
    <source>
        <dbReference type="ARBA" id="ARBA00005312"/>
    </source>
</evidence>
<dbReference type="InterPro" id="IPR007214">
    <property type="entry name" value="YbaK/aa-tRNA-synth-assoc-dom"/>
</dbReference>
<dbReference type="GO" id="GO:0005829">
    <property type="term" value="C:cytosol"/>
    <property type="evidence" value="ECO:0007669"/>
    <property type="project" value="TreeGrafter"/>
</dbReference>
<protein>
    <recommendedName>
        <fullName evidence="9">Aspartate--tRNA ligase</fullName>
        <ecNumber evidence="9">6.1.1.12</ecNumber>
    </recommendedName>
    <alternativeName>
        <fullName evidence="9">Aspartyl-tRNA synthetase</fullName>
        <shortName evidence="9">AspRS</shortName>
    </alternativeName>
</protein>
<dbReference type="Gene3D" id="3.90.960.10">
    <property type="entry name" value="YbaK/aminoacyl-tRNA synthetase-associated domain"/>
    <property type="match status" value="1"/>
</dbReference>
<feature type="binding site" evidence="9">
    <location>
        <begin position="217"/>
        <end position="219"/>
    </location>
    <ligand>
        <name>ATP</name>
        <dbReference type="ChEBI" id="CHEBI:30616"/>
    </ligand>
</feature>
<dbReference type="GO" id="GO:0003723">
    <property type="term" value="F:RNA binding"/>
    <property type="evidence" value="ECO:0007669"/>
    <property type="project" value="TreeGrafter"/>
</dbReference>
<comment type="caution">
    <text evidence="11">The sequence shown here is derived from an EMBL/GenBank/DDBJ whole genome shotgun (WGS) entry which is preliminary data.</text>
</comment>
<dbReference type="SUPFAM" id="SSF50249">
    <property type="entry name" value="Nucleic acid-binding proteins"/>
    <property type="match status" value="1"/>
</dbReference>
<dbReference type="Pfam" id="PF00152">
    <property type="entry name" value="tRNA-synt_2"/>
    <property type="match status" value="1"/>
</dbReference>
<evidence type="ECO:0000313" key="12">
    <source>
        <dbReference type="Proteomes" id="UP000230108"/>
    </source>
</evidence>
<keyword evidence="3 9" id="KW-0963">Cytoplasm</keyword>
<feature type="binding site" evidence="9">
    <location>
        <begin position="209"/>
        <end position="211"/>
    </location>
    <ligand>
        <name>ATP</name>
        <dbReference type="ChEBI" id="CHEBI:30616"/>
    </ligand>
</feature>
<keyword evidence="7 9" id="KW-0648">Protein biosynthesis</keyword>
<organism evidence="11 12">
    <name type="scientific">Candidatus Roizmanbacteria bacterium CG_4_10_14_0_8_um_filter_39_9</name>
    <dbReference type="NCBI Taxonomy" id="1974829"/>
    <lineage>
        <taxon>Bacteria</taxon>
        <taxon>Candidatus Roizmaniibacteriota</taxon>
    </lineage>
</organism>
<feature type="region of interest" description="Aspartate" evidence="9">
    <location>
        <begin position="188"/>
        <end position="191"/>
    </location>
</feature>
<keyword evidence="5 9" id="KW-0547">Nucleotide-binding</keyword>
<evidence type="ECO:0000256" key="8">
    <source>
        <dbReference type="ARBA" id="ARBA00023146"/>
    </source>
</evidence>
<keyword evidence="4 9" id="KW-0436">Ligase</keyword>
<dbReference type="GO" id="GO:0017101">
    <property type="term" value="C:aminoacyl-tRNA synthetase multienzyme complex"/>
    <property type="evidence" value="ECO:0007669"/>
    <property type="project" value="TreeGrafter"/>
</dbReference>
<dbReference type="InterPro" id="IPR006195">
    <property type="entry name" value="aa-tRNA-synth_II"/>
</dbReference>
<comment type="subunit">
    <text evidence="9">Homodimer.</text>
</comment>
<dbReference type="InterPro" id="IPR036754">
    <property type="entry name" value="YbaK/aa-tRNA-synt-asso_dom_sf"/>
</dbReference>
<dbReference type="Gene3D" id="3.30.930.10">
    <property type="entry name" value="Bira Bifunctional Protein, Domain 2"/>
    <property type="match status" value="1"/>
</dbReference>
<dbReference type="PROSITE" id="PS50862">
    <property type="entry name" value="AA_TRNA_LIGASE_II"/>
    <property type="match status" value="1"/>
</dbReference>
<feature type="binding site" evidence="9">
    <location>
        <position position="166"/>
    </location>
    <ligand>
        <name>L-aspartate</name>
        <dbReference type="ChEBI" id="CHEBI:29991"/>
    </ligand>
</feature>
<feature type="binding site" evidence="9">
    <location>
        <position position="209"/>
    </location>
    <ligand>
        <name>L-aspartate</name>
        <dbReference type="ChEBI" id="CHEBI:29991"/>
    </ligand>
</feature>
<feature type="binding site" evidence="9">
    <location>
        <position position="364"/>
    </location>
    <ligand>
        <name>L-aspartate</name>
        <dbReference type="ChEBI" id="CHEBI:29991"/>
    </ligand>
</feature>
<dbReference type="PANTHER" id="PTHR43450">
    <property type="entry name" value="ASPARTYL-TRNA SYNTHETASE"/>
    <property type="match status" value="1"/>
</dbReference>
<feature type="domain" description="Aminoacyl-transfer RNA synthetases class-II family profile" evidence="10">
    <location>
        <begin position="133"/>
        <end position="427"/>
    </location>
</feature>
<feature type="binding site" evidence="9">
    <location>
        <begin position="406"/>
        <end position="409"/>
    </location>
    <ligand>
        <name>ATP</name>
        <dbReference type="ChEBI" id="CHEBI:30616"/>
    </ligand>
</feature>
<dbReference type="InterPro" id="IPR045864">
    <property type="entry name" value="aa-tRNA-synth_II/BPL/LPL"/>
</dbReference>
<dbReference type="SUPFAM" id="SSF55826">
    <property type="entry name" value="YbaK/ProRS associated domain"/>
    <property type="match status" value="1"/>
</dbReference>
<name>A0A2M7QEB0_9BACT</name>
<dbReference type="Pfam" id="PF04073">
    <property type="entry name" value="tRNA_edit"/>
    <property type="match status" value="1"/>
</dbReference>
<reference evidence="12" key="1">
    <citation type="submission" date="2017-09" db="EMBL/GenBank/DDBJ databases">
        <title>Depth-based differentiation of microbial function through sediment-hosted aquifers and enrichment of novel symbionts in the deep terrestrial subsurface.</title>
        <authorList>
            <person name="Probst A.J."/>
            <person name="Ladd B."/>
            <person name="Jarett J.K."/>
            <person name="Geller-Mcgrath D.E."/>
            <person name="Sieber C.M.K."/>
            <person name="Emerson J.B."/>
            <person name="Anantharaman K."/>
            <person name="Thomas B.C."/>
            <person name="Malmstrom R."/>
            <person name="Stieglmeier M."/>
            <person name="Klingl A."/>
            <person name="Woyke T."/>
            <person name="Ryan C.M."/>
            <person name="Banfield J.F."/>
        </authorList>
    </citation>
    <scope>NUCLEOTIDE SEQUENCE [LARGE SCALE GENOMIC DNA]</scope>
</reference>
<feature type="binding site" evidence="9">
    <location>
        <position position="360"/>
    </location>
    <ligand>
        <name>L-aspartate</name>
        <dbReference type="ChEBI" id="CHEBI:29991"/>
    </ligand>
</feature>
<dbReference type="PANTHER" id="PTHR43450:SF1">
    <property type="entry name" value="ASPARTATE--TRNA LIGASE, CYTOPLASMIC"/>
    <property type="match status" value="1"/>
</dbReference>
<evidence type="ECO:0000256" key="1">
    <source>
        <dbReference type="ARBA" id="ARBA00004496"/>
    </source>
</evidence>
<dbReference type="GO" id="GO:0005524">
    <property type="term" value="F:ATP binding"/>
    <property type="evidence" value="ECO:0007669"/>
    <property type="project" value="UniProtKB-UniRule"/>
</dbReference>
<evidence type="ECO:0000256" key="7">
    <source>
        <dbReference type="ARBA" id="ARBA00022917"/>
    </source>
</evidence>
<comment type="caution">
    <text evidence="9">Lacks conserved residue(s) required for the propagation of feature annotation.</text>
</comment>
<dbReference type="InterPro" id="IPR047089">
    <property type="entry name" value="Asp-tRNA-ligase_1_N"/>
</dbReference>
<dbReference type="InterPro" id="IPR004523">
    <property type="entry name" value="Asp-tRNA_synthase_2"/>
</dbReference>
<dbReference type="Proteomes" id="UP000230108">
    <property type="component" value="Unassembled WGS sequence"/>
</dbReference>
<comment type="function">
    <text evidence="9">Catalyzes the attachment of L-aspartate to tRNA(Asp) in a two-step reaction: L-aspartate is first activated by ATP to form Asp-AMP and then transferred to the acceptor end of tRNA(Asp).</text>
</comment>
<dbReference type="Gene3D" id="2.40.50.140">
    <property type="entry name" value="Nucleic acid-binding proteins"/>
    <property type="match status" value="1"/>
</dbReference>
<comment type="catalytic activity">
    <reaction evidence="9">
        <text>tRNA(Asp) + L-aspartate + ATP = L-aspartyl-tRNA(Asp) + AMP + diphosphate</text>
        <dbReference type="Rhea" id="RHEA:19649"/>
        <dbReference type="Rhea" id="RHEA-COMP:9660"/>
        <dbReference type="Rhea" id="RHEA-COMP:9678"/>
        <dbReference type="ChEBI" id="CHEBI:29991"/>
        <dbReference type="ChEBI" id="CHEBI:30616"/>
        <dbReference type="ChEBI" id="CHEBI:33019"/>
        <dbReference type="ChEBI" id="CHEBI:78442"/>
        <dbReference type="ChEBI" id="CHEBI:78516"/>
        <dbReference type="ChEBI" id="CHEBI:456215"/>
        <dbReference type="EC" id="6.1.1.12"/>
    </reaction>
</comment>
<dbReference type="AlphaFoldDB" id="A0A2M7QEB0"/>
<dbReference type="Pfam" id="PF01336">
    <property type="entry name" value="tRNA_anti-codon"/>
    <property type="match status" value="1"/>
</dbReference>
<proteinExistence type="inferred from homology"/>
<dbReference type="InterPro" id="IPR002312">
    <property type="entry name" value="Asp/Asn-tRNA-synth_IIb"/>
</dbReference>
<comment type="subcellular location">
    <subcellularLocation>
        <location evidence="1 9">Cytoplasm</location>
    </subcellularLocation>
</comment>
<keyword evidence="8 9" id="KW-0030">Aminoacyl-tRNA synthetase</keyword>
<sequence>MKTLYVDQTPGKIGEVIELKGWVNTIRNHKSIVFLDLRDRTGLVQVIGGESFKKLSPEDVVSIKGLVKKRPDKLANARLKTGVIEIEATEFKLLAPSEELPFDIAKENLEVSLPVLLDHRPLTLRHPKIKMIFEVQETIVQTFRSTMKSIGFTEFQAPTIVATATEGGAEVFPVKYFEHNAYLAQSPQFYKQIMVSIFENVFTVAHAYRAEPSVTTRHLTEYVGLDAEMGFIDDWSEVMDTVELLVKSIFKVINEKHAEVLKQYGITTPMVSDKLPRVKLTEAKQIIFERTGRDIRQEPDLDPEGEKEMWRWAKETHQSELVFITHYPTKKRPMYTHPDPKNPEETLSFDMIGRGQEWITGGQRINDYKQLVENIKKWKCDPADFETPYLQAFKYGMPPEGGFCLGLERITMNILGLGNVREASLFPRDMERIDIRLSAKKKNKQSKSIPTLSVFEQIKQLLDSREVTYEVMEHKPVFTSVEASAARNTTIEQGAKALIMFADKHPIMLVLSANRKVDMKLFKAHQKIKDLRMAKPEEVKQVAGVEIGAVPPFGNLFNIPLFVDTSLSQNTEIVFNAGDHSKSIRMQYSDFQKSTSPTLDSFSVL</sequence>
<evidence type="ECO:0000256" key="4">
    <source>
        <dbReference type="ARBA" id="ARBA00022598"/>
    </source>
</evidence>
<evidence type="ECO:0000259" key="10">
    <source>
        <dbReference type="PROSITE" id="PS50862"/>
    </source>
</evidence>
<evidence type="ECO:0000256" key="9">
    <source>
        <dbReference type="HAMAP-Rule" id="MF_02075"/>
    </source>
</evidence>
<gene>
    <name evidence="9" type="primary">aspS</name>
    <name evidence="11" type="ORF">COY90_00125</name>
</gene>
<dbReference type="HAMAP" id="MF_02075">
    <property type="entry name" value="Asp_tRNA_synth_type2"/>
    <property type="match status" value="1"/>
</dbReference>
<accession>A0A2M7QEB0</accession>